<dbReference type="GO" id="GO:0005525">
    <property type="term" value="F:GTP binding"/>
    <property type="evidence" value="ECO:0007669"/>
    <property type="project" value="InterPro"/>
</dbReference>
<evidence type="ECO:0000313" key="2">
    <source>
        <dbReference type="EMBL" id="KAF7771740.1"/>
    </source>
</evidence>
<dbReference type="SUPFAM" id="SSF52540">
    <property type="entry name" value="P-loop containing nucleoside triphosphate hydrolases"/>
    <property type="match status" value="1"/>
</dbReference>
<sequence length="212" mass="23757">MGSAISSLLPTIDNIQQDDITIIAVVGQTGVGKSTFINTAAGEEILTIGHGLRPHTLKVQHVECSNPKHYGNRKVIFVDTPAFDAVSEEKLIEEKLKTWLKSISKKLRISGILYLHRITDGKLTDPPIIRLALLQELCKDSSRPFPNRVAFVTTMWGKLRSEDVGRQREEELQKHWDKVPRGGEGVSRIVRFEDSFDSAWSIVLALIEEGIF</sequence>
<comment type="caution">
    <text evidence="2">The sequence shown here is derived from an EMBL/GenBank/DDBJ whole genome shotgun (WGS) entry which is preliminary data.</text>
</comment>
<evidence type="ECO:0000259" key="1">
    <source>
        <dbReference type="Pfam" id="PF01926"/>
    </source>
</evidence>
<dbReference type="Proteomes" id="UP000629468">
    <property type="component" value="Unassembled WGS sequence"/>
</dbReference>
<organism evidence="2 3">
    <name type="scientific">Agaricus bisporus var. burnettii</name>
    <dbReference type="NCBI Taxonomy" id="192524"/>
    <lineage>
        <taxon>Eukaryota</taxon>
        <taxon>Fungi</taxon>
        <taxon>Dikarya</taxon>
        <taxon>Basidiomycota</taxon>
        <taxon>Agaricomycotina</taxon>
        <taxon>Agaricomycetes</taxon>
        <taxon>Agaricomycetidae</taxon>
        <taxon>Agaricales</taxon>
        <taxon>Agaricineae</taxon>
        <taxon>Agaricaceae</taxon>
        <taxon>Agaricus</taxon>
    </lineage>
</organism>
<dbReference type="Gene3D" id="3.40.50.300">
    <property type="entry name" value="P-loop containing nucleotide triphosphate hydrolases"/>
    <property type="match status" value="1"/>
</dbReference>
<protein>
    <recommendedName>
        <fullName evidence="1">G domain-containing protein</fullName>
    </recommendedName>
</protein>
<dbReference type="EMBL" id="JABXXO010000008">
    <property type="protein sequence ID" value="KAF7771740.1"/>
    <property type="molecule type" value="Genomic_DNA"/>
</dbReference>
<name>A0A8H7F155_AGABI</name>
<proteinExistence type="predicted"/>
<dbReference type="AlphaFoldDB" id="A0A8H7F155"/>
<gene>
    <name evidence="2" type="ORF">Agabi119p4_6051</name>
</gene>
<evidence type="ECO:0000313" key="3">
    <source>
        <dbReference type="Proteomes" id="UP000629468"/>
    </source>
</evidence>
<accession>A0A8H7F155</accession>
<dbReference type="InterPro" id="IPR027417">
    <property type="entry name" value="P-loop_NTPase"/>
</dbReference>
<reference evidence="2 3" key="1">
    <citation type="journal article" name="Sci. Rep.">
        <title>Telomere-to-telomere assembled and centromere annotated genomes of the two main subspecies of the button mushroom Agaricus bisporus reveal especially polymorphic chromosome ends.</title>
        <authorList>
            <person name="Sonnenberg A.S.M."/>
            <person name="Sedaghat-Telgerd N."/>
            <person name="Lavrijssen B."/>
            <person name="Ohm R.A."/>
            <person name="Hendrickx P.M."/>
            <person name="Scholtmeijer K."/>
            <person name="Baars J.J.P."/>
            <person name="van Peer A."/>
        </authorList>
    </citation>
    <scope>NUCLEOTIDE SEQUENCE [LARGE SCALE GENOMIC DNA]</scope>
    <source>
        <strain evidence="2 3">H119_p4</strain>
    </source>
</reference>
<feature type="domain" description="G" evidence="1">
    <location>
        <begin position="23"/>
        <end position="97"/>
    </location>
</feature>
<dbReference type="InterPro" id="IPR006073">
    <property type="entry name" value="GTP-bd"/>
</dbReference>
<dbReference type="Pfam" id="PF01926">
    <property type="entry name" value="MMR_HSR1"/>
    <property type="match status" value="1"/>
</dbReference>